<protein>
    <submittedName>
        <fullName evidence="1">Hydrolase YtaP</fullName>
    </submittedName>
</protein>
<keyword evidence="2" id="KW-1185">Reference proteome</keyword>
<evidence type="ECO:0000313" key="1">
    <source>
        <dbReference type="EMBL" id="GFR38744.1"/>
    </source>
</evidence>
<dbReference type="GO" id="GO:0016787">
    <property type="term" value="F:hydrolase activity"/>
    <property type="evidence" value="ECO:0007669"/>
    <property type="project" value="UniProtKB-KW"/>
</dbReference>
<organism evidence="1 2">
    <name type="scientific">Insulibacter thermoxylanivorax</name>
    <dbReference type="NCBI Taxonomy" id="2749268"/>
    <lineage>
        <taxon>Bacteria</taxon>
        <taxon>Bacillati</taxon>
        <taxon>Bacillota</taxon>
        <taxon>Bacilli</taxon>
        <taxon>Bacillales</taxon>
        <taxon>Paenibacillaceae</taxon>
        <taxon>Insulibacter</taxon>
    </lineage>
</organism>
<comment type="caution">
    <text evidence="1">The sequence shown here is derived from an EMBL/GenBank/DDBJ whole genome shotgun (WGS) entry which is preliminary data.</text>
</comment>
<dbReference type="EMBL" id="BMAQ01000026">
    <property type="protein sequence ID" value="GFR38744.1"/>
    <property type="molecule type" value="Genomic_DNA"/>
</dbReference>
<name>A0A916QFM3_9BACL</name>
<dbReference type="Gene3D" id="3.40.50.1820">
    <property type="entry name" value="alpha/beta hydrolase"/>
    <property type="match status" value="1"/>
</dbReference>
<dbReference type="SUPFAM" id="SSF53474">
    <property type="entry name" value="alpha/beta-Hydrolases"/>
    <property type="match status" value="1"/>
</dbReference>
<proteinExistence type="predicted"/>
<accession>A0A916QFM3</accession>
<gene>
    <name evidence="1" type="primary">ytaP</name>
    <name evidence="1" type="ORF">PRECH8_20400</name>
</gene>
<sequence length="389" mass="45002">MGLNFNFLDDPNFQYIRSKLESSPYHLSFLNERFAVGDLDAWRSEARQYIQERLMFSPDPVPLNEEIVEEEDFGDYIRQKVYFDSFPGCRVPAYLLIPKNLQEPAPAMIVLHDHGGMLYWGKEKVVEHKDGHEVLEKFIDECYDGKPPASELAKRGYVTLVIDCLFFGERKLKLEAIPEFQERLNQHEFESPAYIREYNNIESRIVEGEVCKALIYSGWTSAGLRIHDDRRSIDYLLSRPEVDPNRIGCIGLSMGGHRSAWLSAMDDRIKCAVVVCWMALHQDMVEHRISNIHWMWAVPGLHDAMDYPDVAALSAPKPLMIIHGSRDRLFPHQTGEKAMKIIEQVYEKAGCREQLLPKLYDSDHAFNLEMQADAYTWLDEQMSKLKNNA</sequence>
<dbReference type="Proteomes" id="UP000654993">
    <property type="component" value="Unassembled WGS sequence"/>
</dbReference>
<keyword evidence="1" id="KW-0378">Hydrolase</keyword>
<dbReference type="PANTHER" id="PTHR22946:SF8">
    <property type="entry name" value="ACETYL XYLAN ESTERASE DOMAIN-CONTAINING PROTEIN"/>
    <property type="match status" value="1"/>
</dbReference>
<dbReference type="Pfam" id="PF12715">
    <property type="entry name" value="Abhydrolase_7"/>
    <property type="match status" value="1"/>
</dbReference>
<dbReference type="AlphaFoldDB" id="A0A916QFM3"/>
<dbReference type="InterPro" id="IPR029058">
    <property type="entry name" value="AB_hydrolase_fold"/>
</dbReference>
<reference evidence="1" key="2">
    <citation type="journal article" date="2021" name="Data Brief">
        <title>Draft genome sequence data of the facultative, thermophilic, xylanolytic bacterium Paenibacillus sp. strain DA-C8.</title>
        <authorList>
            <person name="Chhe C."/>
            <person name="Uke A."/>
            <person name="Baramee S."/>
            <person name="Ungkulpasvich U."/>
            <person name="Tachaapaikoon C."/>
            <person name="Pason P."/>
            <person name="Waeonukul R."/>
            <person name="Ratanakhanokchai K."/>
            <person name="Kosugi A."/>
        </authorList>
    </citation>
    <scope>NUCLEOTIDE SEQUENCE</scope>
    <source>
        <strain evidence="1">DA-C8</strain>
    </source>
</reference>
<dbReference type="RefSeq" id="WP_200966977.1">
    <property type="nucleotide sequence ID" value="NZ_BMAQ01000026.1"/>
</dbReference>
<dbReference type="InterPro" id="IPR050261">
    <property type="entry name" value="FrsA_esterase"/>
</dbReference>
<reference evidence="1" key="1">
    <citation type="submission" date="2020-08" db="EMBL/GenBank/DDBJ databases">
        <authorList>
            <person name="Uke A."/>
            <person name="Chhe C."/>
            <person name="Baramee S."/>
            <person name="Kosugi A."/>
        </authorList>
    </citation>
    <scope>NUCLEOTIDE SEQUENCE</scope>
    <source>
        <strain evidence="1">DA-C8</strain>
    </source>
</reference>
<dbReference type="PANTHER" id="PTHR22946">
    <property type="entry name" value="DIENELACTONE HYDROLASE DOMAIN-CONTAINING PROTEIN-RELATED"/>
    <property type="match status" value="1"/>
</dbReference>
<evidence type="ECO:0000313" key="2">
    <source>
        <dbReference type="Proteomes" id="UP000654993"/>
    </source>
</evidence>
<dbReference type="InterPro" id="IPR025890">
    <property type="entry name" value="Abhydrolase_bac"/>
</dbReference>